<accession>A0A024S340</accession>
<dbReference type="PANTHER" id="PTHR42060">
    <property type="entry name" value="NHL REPEAT-CONTAINING PROTEIN-RELATED"/>
    <property type="match status" value="1"/>
</dbReference>
<dbReference type="InterPro" id="IPR011042">
    <property type="entry name" value="6-blade_b-propeller_TolB-like"/>
</dbReference>
<evidence type="ECO:0000313" key="2">
    <source>
        <dbReference type="EMBL" id="ETR98636.1"/>
    </source>
</evidence>
<sequence>MAFRSLTLFALCGVSLAGPSAPPLRPVSTLFEFPNPSYIENLAVRSNGQILISDLSTSQLTLFDPSASGPKKPVFVHDFTESLGLAGIAEYQPDVFAVITGNTSFTSDVPSAGTWIVWSVDLRGVDISSTHGQVGLLASPPAVKKIAHVEAAQFLNGISVLSEQDQTLLVGDVNGGVIWRLDIKTGHYEVAINNTYTQLYPATPFSASGVDGLHVRDGFVYFTNFGNGTFNKMPINRDGTPAGPVTTLAHNHGPLHEYDDFTFDCDGNAFVVTGGENTIEMISADGKRQVVVAGNLNSTAIAEPTSCAFGRGPHDKNILYVVTAGGMETPVNGNVVIGGQLVAVNTTSRGSAC</sequence>
<feature type="signal peptide" evidence="1">
    <location>
        <begin position="1"/>
        <end position="17"/>
    </location>
</feature>
<dbReference type="PANTHER" id="PTHR42060:SF1">
    <property type="entry name" value="NHL REPEAT-CONTAINING PROTEIN"/>
    <property type="match status" value="1"/>
</dbReference>
<dbReference type="InterPro" id="IPR052998">
    <property type="entry name" value="Hetero-Diels-Alderase-like"/>
</dbReference>
<dbReference type="HOGENOM" id="CLU_052989_1_0_1"/>
<dbReference type="SUPFAM" id="SSF63829">
    <property type="entry name" value="Calcium-dependent phosphotriesterase"/>
    <property type="match status" value="1"/>
</dbReference>
<dbReference type="Proteomes" id="UP000024376">
    <property type="component" value="Unassembled WGS sequence"/>
</dbReference>
<dbReference type="KEGG" id="trr:M419DRAFT_133313"/>
<keyword evidence="1" id="KW-0732">Signal</keyword>
<proteinExistence type="predicted"/>
<evidence type="ECO:0000313" key="3">
    <source>
        <dbReference type="Proteomes" id="UP000024376"/>
    </source>
</evidence>
<name>A0A024S340_HYPJR</name>
<dbReference type="EMBL" id="KI911161">
    <property type="protein sequence ID" value="ETR98636.1"/>
    <property type="molecule type" value="Genomic_DNA"/>
</dbReference>
<organism evidence="2 3">
    <name type="scientific">Hypocrea jecorina (strain ATCC 56765 / BCRC 32924 / NRRL 11460 / Rut C-30)</name>
    <name type="common">Trichoderma reesei</name>
    <dbReference type="NCBI Taxonomy" id="1344414"/>
    <lineage>
        <taxon>Eukaryota</taxon>
        <taxon>Fungi</taxon>
        <taxon>Dikarya</taxon>
        <taxon>Ascomycota</taxon>
        <taxon>Pezizomycotina</taxon>
        <taxon>Sordariomycetes</taxon>
        <taxon>Hypocreomycetidae</taxon>
        <taxon>Hypocreales</taxon>
        <taxon>Hypocreaceae</taxon>
        <taxon>Trichoderma</taxon>
    </lineage>
</organism>
<feature type="chain" id="PRO_5001533546" description="SMP-30/Gluconolactonase/LRE-like region domain-containing protein" evidence="1">
    <location>
        <begin position="18"/>
        <end position="353"/>
    </location>
</feature>
<protein>
    <recommendedName>
        <fullName evidence="4">SMP-30/Gluconolactonase/LRE-like region domain-containing protein</fullName>
    </recommendedName>
</protein>
<dbReference type="Gene3D" id="2.120.10.30">
    <property type="entry name" value="TolB, C-terminal domain"/>
    <property type="match status" value="1"/>
</dbReference>
<evidence type="ECO:0000256" key="1">
    <source>
        <dbReference type="SAM" id="SignalP"/>
    </source>
</evidence>
<evidence type="ECO:0008006" key="4">
    <source>
        <dbReference type="Google" id="ProtNLM"/>
    </source>
</evidence>
<dbReference type="AlphaFoldDB" id="A0A024S340"/>
<dbReference type="OrthoDB" id="5233393at2759"/>
<gene>
    <name evidence="2" type="ORF">M419DRAFT_133313</name>
</gene>
<reference evidence="3" key="1">
    <citation type="journal article" date="2013" name="Ind. Biotechnol.">
        <title>Comparative genomics analysis of Trichoderma reesei strains.</title>
        <authorList>
            <person name="Koike H."/>
            <person name="Aerts A."/>
            <person name="LaButti K."/>
            <person name="Grigoriev I.V."/>
            <person name="Baker S.E."/>
        </authorList>
    </citation>
    <scope>NUCLEOTIDE SEQUENCE [LARGE SCALE GENOMIC DNA]</scope>
    <source>
        <strain evidence="3">ATCC 56765 / BCRC 32924 / NRRL 11460 / Rut C-30</strain>
    </source>
</reference>